<dbReference type="Pfam" id="PF00300">
    <property type="entry name" value="His_Phos_1"/>
    <property type="match status" value="1"/>
</dbReference>
<dbReference type="InterPro" id="IPR029033">
    <property type="entry name" value="His_PPase_superfam"/>
</dbReference>
<dbReference type="RefSeq" id="WP_069002992.1">
    <property type="nucleotide sequence ID" value="NZ_LVJX01000004.1"/>
</dbReference>
<proteinExistence type="predicted"/>
<organism evidence="1 2">
    <name type="scientific">Candidatus Thiodiazotropha endoloripes</name>
    <dbReference type="NCBI Taxonomy" id="1818881"/>
    <lineage>
        <taxon>Bacteria</taxon>
        <taxon>Pseudomonadati</taxon>
        <taxon>Pseudomonadota</taxon>
        <taxon>Gammaproteobacteria</taxon>
        <taxon>Chromatiales</taxon>
        <taxon>Sedimenticolaceae</taxon>
        <taxon>Candidatus Thiodiazotropha</taxon>
    </lineage>
</organism>
<keyword evidence="2" id="KW-1185">Reference proteome</keyword>
<dbReference type="EMBL" id="LVJZ01000003">
    <property type="protein sequence ID" value="ODB96248.1"/>
    <property type="molecule type" value="Genomic_DNA"/>
</dbReference>
<gene>
    <name evidence="1" type="ORF">A3196_05410</name>
</gene>
<accession>A0A1E2UNB4</accession>
<evidence type="ECO:0000313" key="2">
    <source>
        <dbReference type="Proteomes" id="UP000094849"/>
    </source>
</evidence>
<dbReference type="STRING" id="1818881.A3196_05410"/>
<dbReference type="SUPFAM" id="SSF53254">
    <property type="entry name" value="Phosphoglycerate mutase-like"/>
    <property type="match status" value="1"/>
</dbReference>
<dbReference type="InterPro" id="IPR013078">
    <property type="entry name" value="His_Pase_superF_clade-1"/>
</dbReference>
<evidence type="ECO:0000313" key="1">
    <source>
        <dbReference type="EMBL" id="ODB96248.1"/>
    </source>
</evidence>
<dbReference type="AlphaFoldDB" id="A0A1E2UNB4"/>
<reference evidence="1 2" key="1">
    <citation type="submission" date="2016-03" db="EMBL/GenBank/DDBJ databases">
        <title>Chemosynthetic sulphur-oxidizing symbionts of marine invertebrate animals are capable of nitrogen fixation.</title>
        <authorList>
            <person name="Petersen J.M."/>
            <person name="Kemper A."/>
            <person name="Gruber-Vodicka H."/>
            <person name="Cardini U."/>
            <person name="Geest Mvander."/>
            <person name="Kleiner M."/>
            <person name="Bulgheresi S."/>
            <person name="Fussmann M."/>
            <person name="Herbold C."/>
            <person name="Seah B.K.B."/>
            <person name="Antony C.Paul."/>
            <person name="Liu D."/>
            <person name="Belitz A."/>
            <person name="Weber M."/>
        </authorList>
    </citation>
    <scope>NUCLEOTIDE SEQUENCE [LARGE SCALE GENOMIC DNA]</scope>
    <source>
        <strain evidence="1">G_D</strain>
    </source>
</reference>
<name>A0A1E2UNB4_9GAMM</name>
<comment type="caution">
    <text evidence="1">The sequence shown here is derived from an EMBL/GenBank/DDBJ whole genome shotgun (WGS) entry which is preliminary data.</text>
</comment>
<protein>
    <recommendedName>
        <fullName evidence="3">Phosphoglycerate mutase</fullName>
    </recommendedName>
</protein>
<dbReference type="Proteomes" id="UP000094849">
    <property type="component" value="Unassembled WGS sequence"/>
</dbReference>
<sequence>MRITLLRHGSPDFVWQRSVRGCEFARLEKEYDSATINDLPPAESVQQVMDHHCFVCSDLTRSIDSAKALGVDQVDFSDRLFREMNLPYFDEISLKLPLEVWVIVLRSLWFLGFSKNSESYRKARSRAKEAAERLIDLALKHHAVLLVGHGFLNHYIAKELRALGWRGPSSPGRNYWEFGSYEMSMQTVDL</sequence>
<evidence type="ECO:0008006" key="3">
    <source>
        <dbReference type="Google" id="ProtNLM"/>
    </source>
</evidence>
<dbReference type="Gene3D" id="3.40.50.1240">
    <property type="entry name" value="Phosphoglycerate mutase-like"/>
    <property type="match status" value="1"/>
</dbReference>